<comment type="caution">
    <text evidence="6">Lacks conserved residue(s) required for the propagation of feature annotation.</text>
</comment>
<protein>
    <recommendedName>
        <fullName evidence="6">RNA polymerase sigma factor FliA</fullName>
    </recommendedName>
    <alternativeName>
        <fullName evidence="6">RNA polymerase sigma factor for flagellar operon</fullName>
    </alternativeName>
    <alternativeName>
        <fullName evidence="6">Sigma F</fullName>
    </alternativeName>
    <alternativeName>
        <fullName evidence="6">Sigma-28</fullName>
    </alternativeName>
</protein>
<dbReference type="InterPro" id="IPR013325">
    <property type="entry name" value="RNA_pol_sigma_r2"/>
</dbReference>
<feature type="short sequence motif" description="Interaction with polymerase core subunit RpoC" evidence="6">
    <location>
        <begin position="48"/>
        <end position="51"/>
    </location>
</feature>
<feature type="domain" description="RNA polymerase sigma-70" evidence="7">
    <location>
        <begin position="48"/>
        <end position="61"/>
    </location>
</feature>
<feature type="DNA-binding region" description="H-T-H motif" evidence="6">
    <location>
        <begin position="209"/>
        <end position="228"/>
    </location>
</feature>
<comment type="similarity">
    <text evidence="6">Belongs to the sigma-70 factor family. FliA subfamily.</text>
</comment>
<dbReference type="InterPro" id="IPR007624">
    <property type="entry name" value="RNA_pol_sigma70_r3"/>
</dbReference>
<feature type="region of interest" description="Sigma-70 factor domain-2" evidence="6">
    <location>
        <begin position="21"/>
        <end position="93"/>
    </location>
</feature>
<keyword evidence="1 6" id="KW-0963">Cytoplasm</keyword>
<keyword evidence="9" id="KW-1185">Reference proteome</keyword>
<dbReference type="PROSITE" id="PS00715">
    <property type="entry name" value="SIGMA70_1"/>
    <property type="match status" value="1"/>
</dbReference>
<dbReference type="InterPro" id="IPR014284">
    <property type="entry name" value="RNA_pol_sigma-70_dom"/>
</dbReference>
<evidence type="ECO:0000256" key="3">
    <source>
        <dbReference type="ARBA" id="ARBA00023082"/>
    </source>
</evidence>
<dbReference type="Gene3D" id="1.10.1740.10">
    <property type="match status" value="1"/>
</dbReference>
<dbReference type="InterPro" id="IPR007630">
    <property type="entry name" value="RNA_pol_sigma70_r4"/>
</dbReference>
<dbReference type="PANTHER" id="PTHR30385">
    <property type="entry name" value="SIGMA FACTOR F FLAGELLAR"/>
    <property type="match status" value="1"/>
</dbReference>
<reference evidence="8" key="1">
    <citation type="submission" date="2023-09" db="EMBL/GenBank/DDBJ databases">
        <title>Marinobacter sediminicola sp. nov. and Marinobacter maritimum sp. nov., isolated from marine sediment.</title>
        <authorList>
            <person name="An J."/>
        </authorList>
    </citation>
    <scope>NUCLEOTIDE SEQUENCE</scope>
    <source>
        <strain evidence="8">F60267</strain>
    </source>
</reference>
<proteinExistence type="inferred from homology"/>
<dbReference type="Pfam" id="PF04542">
    <property type="entry name" value="Sigma70_r2"/>
    <property type="match status" value="1"/>
</dbReference>
<accession>A0ABU2HES9</accession>
<dbReference type="NCBIfam" id="TIGR02937">
    <property type="entry name" value="sigma70-ECF"/>
    <property type="match status" value="1"/>
</dbReference>
<dbReference type="CDD" id="cd06171">
    <property type="entry name" value="Sigma70_r4"/>
    <property type="match status" value="1"/>
</dbReference>
<dbReference type="InterPro" id="IPR013324">
    <property type="entry name" value="RNA_pol_sigma_r3/r4-like"/>
</dbReference>
<evidence type="ECO:0000313" key="8">
    <source>
        <dbReference type="EMBL" id="MDS1309578.1"/>
    </source>
</evidence>
<dbReference type="EMBL" id="JAVMBO010000007">
    <property type="protein sequence ID" value="MDS1309578.1"/>
    <property type="molecule type" value="Genomic_DNA"/>
</dbReference>
<dbReference type="PANTHER" id="PTHR30385:SF7">
    <property type="entry name" value="RNA POLYMERASE SIGMA FACTOR FLIA"/>
    <property type="match status" value="1"/>
</dbReference>
<dbReference type="HAMAP" id="MF_00962">
    <property type="entry name" value="Sigma70_FliA"/>
    <property type="match status" value="1"/>
</dbReference>
<dbReference type="InterPro" id="IPR007627">
    <property type="entry name" value="RNA_pol_sigma70_r2"/>
</dbReference>
<dbReference type="InterPro" id="IPR000943">
    <property type="entry name" value="RNA_pol_sigma70"/>
</dbReference>
<dbReference type="PRINTS" id="PR00046">
    <property type="entry name" value="SIGMA70FCT"/>
</dbReference>
<organism evidence="8 9">
    <name type="scientific">Marinobacter xiaoshiensis</name>
    <dbReference type="NCBI Taxonomy" id="3073652"/>
    <lineage>
        <taxon>Bacteria</taxon>
        <taxon>Pseudomonadati</taxon>
        <taxon>Pseudomonadota</taxon>
        <taxon>Gammaproteobacteria</taxon>
        <taxon>Pseudomonadales</taxon>
        <taxon>Marinobacteraceae</taxon>
        <taxon>Marinobacter</taxon>
    </lineage>
</organism>
<keyword evidence="2 6" id="KW-0805">Transcription regulation</keyword>
<keyword evidence="3 6" id="KW-0731">Sigma factor</keyword>
<evidence type="ECO:0000256" key="2">
    <source>
        <dbReference type="ARBA" id="ARBA00023015"/>
    </source>
</evidence>
<keyword evidence="4 6" id="KW-0238">DNA-binding</keyword>
<evidence type="ECO:0000256" key="6">
    <source>
        <dbReference type="HAMAP-Rule" id="MF_00962"/>
    </source>
</evidence>
<keyword evidence="5 6" id="KW-0804">Transcription</keyword>
<dbReference type="NCBIfam" id="NF005413">
    <property type="entry name" value="PRK06986.1"/>
    <property type="match status" value="1"/>
</dbReference>
<dbReference type="RefSeq" id="WP_200201148.1">
    <property type="nucleotide sequence ID" value="NZ_JAVMBO010000007.1"/>
</dbReference>
<comment type="subcellular location">
    <subcellularLocation>
        <location evidence="6">Cytoplasm</location>
    </subcellularLocation>
</comment>
<dbReference type="InterPro" id="IPR012845">
    <property type="entry name" value="RNA_pol_sigma_FliA_WhiG"/>
</dbReference>
<comment type="function">
    <text evidence="6">Sigma factors are initiation factors that promote the attachment of RNA polymerase to specific initiation sites and are then released. This sigma factor controls the expression of flagella-related genes.</text>
</comment>
<sequence length="247" mass="27607">MTLAKNLGIYHQAGVKSPSDLIETHAPLVKKIALHLLARLPASVQLDDLMQAGMIGLLEAAQRYSSTKGATFETYAGIRIRGSMVDEIRKGDWVPRSVHRNARRVARAIKEVEDREGREAQDFEVAEELDMSLSEYHATLADANSGRLFSLDELNESGELPIEETEARDNPLDDLTSDSFRSSLAAEIELLPEREKLVLSLYYTEELNLKEIGAVLGVSESRVSQIHSQAALRLRGRLSEWRLEEHS</sequence>
<dbReference type="SUPFAM" id="SSF88659">
    <property type="entry name" value="Sigma3 and sigma4 domains of RNA polymerase sigma factors"/>
    <property type="match status" value="2"/>
</dbReference>
<dbReference type="Pfam" id="PF04539">
    <property type="entry name" value="Sigma70_r3"/>
    <property type="match status" value="1"/>
</dbReference>
<gene>
    <name evidence="6" type="primary">fliA</name>
    <name evidence="8" type="ORF">RKA07_05570</name>
</gene>
<dbReference type="Proteomes" id="UP001267407">
    <property type="component" value="Unassembled WGS sequence"/>
</dbReference>
<dbReference type="InterPro" id="IPR028617">
    <property type="entry name" value="Sigma70_FliA"/>
</dbReference>
<dbReference type="Pfam" id="PF04545">
    <property type="entry name" value="Sigma70_r4"/>
    <property type="match status" value="1"/>
</dbReference>
<dbReference type="Gene3D" id="1.20.140.160">
    <property type="match status" value="1"/>
</dbReference>
<evidence type="ECO:0000313" key="9">
    <source>
        <dbReference type="Proteomes" id="UP001267407"/>
    </source>
</evidence>
<evidence type="ECO:0000256" key="4">
    <source>
        <dbReference type="ARBA" id="ARBA00023125"/>
    </source>
</evidence>
<evidence type="ECO:0000259" key="7">
    <source>
        <dbReference type="PROSITE" id="PS00715"/>
    </source>
</evidence>
<feature type="region of interest" description="Sigma-70 factor domain-4" evidence="6">
    <location>
        <begin position="187"/>
        <end position="235"/>
    </location>
</feature>
<evidence type="ECO:0000256" key="1">
    <source>
        <dbReference type="ARBA" id="ARBA00022490"/>
    </source>
</evidence>
<dbReference type="NCBIfam" id="TIGR02479">
    <property type="entry name" value="FliA_WhiG"/>
    <property type="match status" value="1"/>
</dbReference>
<comment type="caution">
    <text evidence="8">The sequence shown here is derived from an EMBL/GenBank/DDBJ whole genome shotgun (WGS) entry which is preliminary data.</text>
</comment>
<evidence type="ECO:0000256" key="5">
    <source>
        <dbReference type="ARBA" id="ARBA00023163"/>
    </source>
</evidence>
<name>A0ABU2HES9_9GAMM</name>
<dbReference type="SUPFAM" id="SSF88946">
    <property type="entry name" value="Sigma2 domain of RNA polymerase sigma factors"/>
    <property type="match status" value="1"/>
</dbReference>